<keyword evidence="7" id="KW-0742">SOS response</keyword>
<evidence type="ECO:0000256" key="11">
    <source>
        <dbReference type="ARBA" id="ARBA00049244"/>
    </source>
</evidence>
<keyword evidence="4" id="KW-0378">Hydrolase</keyword>
<evidence type="ECO:0000256" key="1">
    <source>
        <dbReference type="ARBA" id="ARBA00012417"/>
    </source>
</evidence>
<dbReference type="Pfam" id="PF00929">
    <property type="entry name" value="RNase_T"/>
    <property type="match status" value="1"/>
</dbReference>
<feature type="domain" description="GIY-YIG" evidence="12">
    <location>
        <begin position="211"/>
        <end position="289"/>
    </location>
</feature>
<keyword evidence="5" id="KW-0267">Excision nuclease</keyword>
<dbReference type="PROSITE" id="PS50164">
    <property type="entry name" value="GIY_YIG"/>
    <property type="match status" value="1"/>
</dbReference>
<keyword evidence="13" id="KW-0269">Exonuclease</keyword>
<dbReference type="SUPFAM" id="SSF53098">
    <property type="entry name" value="Ribonuclease H-like"/>
    <property type="match status" value="1"/>
</dbReference>
<protein>
    <recommendedName>
        <fullName evidence="8">Excinuclease cho</fullName>
        <ecNumber evidence="1">2.7.7.7</ecNumber>
    </recommendedName>
    <alternativeName>
        <fullName evidence="10">Endonuclease cho</fullName>
    </alternativeName>
    <alternativeName>
        <fullName evidence="9">UvrC homolog protein</fullName>
    </alternativeName>
</protein>
<evidence type="ECO:0000313" key="14">
    <source>
        <dbReference type="Proteomes" id="UP001165541"/>
    </source>
</evidence>
<keyword evidence="3" id="KW-0228">DNA excision</keyword>
<dbReference type="InterPro" id="IPR013520">
    <property type="entry name" value="Ribonucl_H"/>
</dbReference>
<evidence type="ECO:0000256" key="7">
    <source>
        <dbReference type="ARBA" id="ARBA00023236"/>
    </source>
</evidence>
<dbReference type="SMART" id="SM00465">
    <property type="entry name" value="GIYc"/>
    <property type="match status" value="1"/>
</dbReference>
<evidence type="ECO:0000256" key="2">
    <source>
        <dbReference type="ARBA" id="ARBA00022763"/>
    </source>
</evidence>
<dbReference type="CDD" id="cd10434">
    <property type="entry name" value="GIY-YIG_UvrC_Cho"/>
    <property type="match status" value="1"/>
</dbReference>
<evidence type="ECO:0000256" key="3">
    <source>
        <dbReference type="ARBA" id="ARBA00022769"/>
    </source>
</evidence>
<evidence type="ECO:0000259" key="12">
    <source>
        <dbReference type="PROSITE" id="PS50164"/>
    </source>
</evidence>
<dbReference type="SMART" id="SM00479">
    <property type="entry name" value="EXOIII"/>
    <property type="match status" value="1"/>
</dbReference>
<keyword evidence="14" id="KW-1185">Reference proteome</keyword>
<evidence type="ECO:0000256" key="8">
    <source>
        <dbReference type="ARBA" id="ARBA00040756"/>
    </source>
</evidence>
<evidence type="ECO:0000256" key="6">
    <source>
        <dbReference type="ARBA" id="ARBA00023204"/>
    </source>
</evidence>
<dbReference type="InterPro" id="IPR050066">
    <property type="entry name" value="UvrABC_protein_C"/>
</dbReference>
<dbReference type="GO" id="GO:0004527">
    <property type="term" value="F:exonuclease activity"/>
    <property type="evidence" value="ECO:0007669"/>
    <property type="project" value="UniProtKB-KW"/>
</dbReference>
<accession>A0ABT0YK66</accession>
<sequence>MSFSSALLQRCLSFHRRLAFVDLETTGGTPNGDRITEVAVIQVDEGGVTEWSSLVNPGMSIPPFVQGLTGITNEMVAGAPRFDQLADEIEARLRDRVFVAHNARFDHGFLKQEFLRLGRAFRPAVVCTVKLSRRLFPQHARHNLDALVARHGLQVSDRHRALGDARAIWQFWQAACGEHDADAVRAALSHLADRPTLPSHLDASLLDELPASHGVYFFYGENDLPLYVGKAKDLRKRVWSHFRADHGSAKGMRLSQQVRRIDWQPAAGELGALLAEAAMIKSLAPVHNKLLRRNEEVCAWWLDPAGRAQLVEATELFQHAGDGYYGAFTSERKARTALQEMADAHGLCPATLGLEKLPPGRPCFARQIRRCQGACTGEEDAAVHRQRTARALAPLALQPWPFDGPVGLREGRQMHLLNRWCYLGTATREEEIWPLLEMRAGFDRDVYLLLQKRLPRWPRSALQVFDPGAQLFAA</sequence>
<dbReference type="PANTHER" id="PTHR30562:SF10">
    <property type="entry name" value="EXCINUCLEASE CHO"/>
    <property type="match status" value="1"/>
</dbReference>
<dbReference type="Gene3D" id="3.40.1440.10">
    <property type="entry name" value="GIY-YIG endonuclease"/>
    <property type="match status" value="1"/>
</dbReference>
<dbReference type="InterPro" id="IPR047296">
    <property type="entry name" value="GIY-YIG_UvrC_Cho"/>
</dbReference>
<keyword evidence="2" id="KW-0227">DNA damage</keyword>
<name>A0ABT0YK66_9BURK</name>
<evidence type="ECO:0000256" key="9">
    <source>
        <dbReference type="ARBA" id="ARBA00042138"/>
    </source>
</evidence>
<dbReference type="Proteomes" id="UP001165541">
    <property type="component" value="Unassembled WGS sequence"/>
</dbReference>
<organism evidence="13 14">
    <name type="scientific">Caldimonas mangrovi</name>
    <dbReference type="NCBI Taxonomy" id="2944811"/>
    <lineage>
        <taxon>Bacteria</taxon>
        <taxon>Pseudomonadati</taxon>
        <taxon>Pseudomonadota</taxon>
        <taxon>Betaproteobacteria</taxon>
        <taxon>Burkholderiales</taxon>
        <taxon>Sphaerotilaceae</taxon>
        <taxon>Caldimonas</taxon>
    </lineage>
</organism>
<dbReference type="EMBL" id="JAMKFE010000002">
    <property type="protein sequence ID" value="MCM5678794.1"/>
    <property type="molecule type" value="Genomic_DNA"/>
</dbReference>
<dbReference type="InterPro" id="IPR036397">
    <property type="entry name" value="RNaseH_sf"/>
</dbReference>
<comment type="catalytic activity">
    <reaction evidence="11">
        <text>DNA(n) + a 2'-deoxyribonucleoside 5'-triphosphate = DNA(n+1) + diphosphate</text>
        <dbReference type="Rhea" id="RHEA:22508"/>
        <dbReference type="Rhea" id="RHEA-COMP:17339"/>
        <dbReference type="Rhea" id="RHEA-COMP:17340"/>
        <dbReference type="ChEBI" id="CHEBI:33019"/>
        <dbReference type="ChEBI" id="CHEBI:61560"/>
        <dbReference type="ChEBI" id="CHEBI:173112"/>
        <dbReference type="EC" id="2.7.7.7"/>
    </reaction>
</comment>
<dbReference type="InterPro" id="IPR012337">
    <property type="entry name" value="RNaseH-like_sf"/>
</dbReference>
<dbReference type="InterPro" id="IPR000305">
    <property type="entry name" value="GIY-YIG_endonuc"/>
</dbReference>
<keyword evidence="13" id="KW-0540">Nuclease</keyword>
<evidence type="ECO:0000256" key="5">
    <source>
        <dbReference type="ARBA" id="ARBA00022881"/>
    </source>
</evidence>
<dbReference type="CDD" id="cd06127">
    <property type="entry name" value="DEDDh"/>
    <property type="match status" value="1"/>
</dbReference>
<evidence type="ECO:0000256" key="4">
    <source>
        <dbReference type="ARBA" id="ARBA00022801"/>
    </source>
</evidence>
<comment type="caution">
    <text evidence="13">The sequence shown here is derived from an EMBL/GenBank/DDBJ whole genome shotgun (WGS) entry which is preliminary data.</text>
</comment>
<dbReference type="PANTHER" id="PTHR30562">
    <property type="entry name" value="UVRC/OXIDOREDUCTASE"/>
    <property type="match status" value="1"/>
</dbReference>
<dbReference type="EC" id="2.7.7.7" evidence="1"/>
<proteinExistence type="predicted"/>
<dbReference type="InterPro" id="IPR006054">
    <property type="entry name" value="DnaQ"/>
</dbReference>
<evidence type="ECO:0000313" key="13">
    <source>
        <dbReference type="EMBL" id="MCM5678794.1"/>
    </source>
</evidence>
<dbReference type="RefSeq" id="WP_251776927.1">
    <property type="nucleotide sequence ID" value="NZ_JAMKFE010000002.1"/>
</dbReference>
<dbReference type="InterPro" id="IPR035901">
    <property type="entry name" value="GIY-YIG_endonuc_sf"/>
</dbReference>
<evidence type="ECO:0000256" key="10">
    <source>
        <dbReference type="ARBA" id="ARBA00042732"/>
    </source>
</evidence>
<dbReference type="Gene3D" id="3.30.420.10">
    <property type="entry name" value="Ribonuclease H-like superfamily/Ribonuclease H"/>
    <property type="match status" value="1"/>
</dbReference>
<keyword evidence="6" id="KW-0234">DNA repair</keyword>
<dbReference type="NCBIfam" id="TIGR00573">
    <property type="entry name" value="dnaq"/>
    <property type="match status" value="1"/>
</dbReference>
<dbReference type="SUPFAM" id="SSF82771">
    <property type="entry name" value="GIY-YIG endonuclease"/>
    <property type="match status" value="1"/>
</dbReference>
<reference evidence="13" key="1">
    <citation type="submission" date="2022-05" db="EMBL/GenBank/DDBJ databases">
        <title>Schlegelella sp. nov., isolated from mangrove soil.</title>
        <authorList>
            <person name="Liu Y."/>
            <person name="Ge X."/>
            <person name="Liu W."/>
        </authorList>
    </citation>
    <scope>NUCLEOTIDE SEQUENCE</scope>
    <source>
        <strain evidence="13">S2-27</strain>
    </source>
</reference>
<gene>
    <name evidence="13" type="ORF">M8A51_04515</name>
</gene>